<evidence type="ECO:0000256" key="3">
    <source>
        <dbReference type="ARBA" id="ARBA00022741"/>
    </source>
</evidence>
<name>U7V5I9_9MICC</name>
<keyword evidence="4 7" id="KW-0067">ATP-binding</keyword>
<accession>U7V5I9</accession>
<dbReference type="AlphaFoldDB" id="U7V5I9"/>
<organism evidence="8 9">
    <name type="scientific">Rothia aeria F0184</name>
    <dbReference type="NCBI Taxonomy" id="888019"/>
    <lineage>
        <taxon>Bacteria</taxon>
        <taxon>Bacillati</taxon>
        <taxon>Actinomycetota</taxon>
        <taxon>Actinomycetes</taxon>
        <taxon>Micrococcales</taxon>
        <taxon>Micrococcaceae</taxon>
        <taxon>Rothia</taxon>
    </lineage>
</organism>
<dbReference type="Proteomes" id="UP000017174">
    <property type="component" value="Unassembled WGS sequence"/>
</dbReference>
<proteinExistence type="inferred from homology"/>
<keyword evidence="3 7" id="KW-0547">Nucleotide-binding</keyword>
<evidence type="ECO:0000313" key="8">
    <source>
        <dbReference type="EMBL" id="ERT66781.1"/>
    </source>
</evidence>
<protein>
    <submittedName>
        <fullName evidence="8">DnaK family protein</fullName>
    </submittedName>
</protein>
<evidence type="ECO:0000256" key="7">
    <source>
        <dbReference type="RuleBase" id="RU003322"/>
    </source>
</evidence>
<sequence>MGIAIGIDLGTTNSAIAVVRPDGRPEILKNREGAATTPSVVLFQDFGGGDEPLVGEQAKRQAGINPTDVVQHVKRYMGDASWRFDSESGAQYSPEEVSAIVLKRLKEDAELALGASVTDAVITVPAYFDDSRRIATKHAGQIAGLNVLRVLNEPTAAALSYGVENNSGGHVLVYDLGGGTFDVTILRIAGAEFEVVATDGDRNLGGFDFDNALMNYLNDELKKQGAPDSFEDVSLMVQLREQAEDVKKSLSTVPATNAYVTIHGRSYRVPVNRGIFDAQIAGLLRRTEEILEDVLQEAQLTWAHIDKVLLVGGSTRMPAVRQMLEKVTGKTPELGVNPDEAVALGAAIRAALESEPEEETIGFIGGRTAVEGLLGGPVRVKDVTSQALGAILFKYNTDEKINRIIIPRNSEVPAKHNREVYTRYDYQESILVTVTQGDDEDPEFVTIVGKGVLDMPIKYPKGAPLEYIYKYDVDQIINVEVIDVTANISLGTFQIDRVANLTQEQIEKANYKIGSMMIM</sequence>
<dbReference type="GO" id="GO:0140662">
    <property type="term" value="F:ATP-dependent protein folding chaperone"/>
    <property type="evidence" value="ECO:0007669"/>
    <property type="project" value="InterPro"/>
</dbReference>
<reference evidence="8 9" key="1">
    <citation type="submission" date="2013-08" db="EMBL/GenBank/DDBJ databases">
        <authorList>
            <person name="Weinstock G."/>
            <person name="Sodergren E."/>
            <person name="Wylie T."/>
            <person name="Fulton L."/>
            <person name="Fulton R."/>
            <person name="Fronick C."/>
            <person name="O'Laughlin M."/>
            <person name="Godfrey J."/>
            <person name="Miner T."/>
            <person name="Herter B."/>
            <person name="Appelbaum E."/>
            <person name="Cordes M."/>
            <person name="Lek S."/>
            <person name="Wollam A."/>
            <person name="Pepin K.H."/>
            <person name="Palsikar V.B."/>
            <person name="Mitreva M."/>
            <person name="Wilson R.K."/>
        </authorList>
    </citation>
    <scope>NUCLEOTIDE SEQUENCE [LARGE SCALE GENOMIC DNA]</scope>
    <source>
        <strain evidence="8 9">F0184</strain>
    </source>
</reference>
<dbReference type="InterPro" id="IPR029047">
    <property type="entry name" value="HSP70_peptide-bd_sf"/>
</dbReference>
<evidence type="ECO:0000256" key="4">
    <source>
        <dbReference type="ARBA" id="ARBA00022840"/>
    </source>
</evidence>
<comment type="caution">
    <text evidence="8">The sequence shown here is derived from an EMBL/GenBank/DDBJ whole genome shotgun (WGS) entry which is preliminary data.</text>
</comment>
<dbReference type="SUPFAM" id="SSF100920">
    <property type="entry name" value="Heat shock protein 70kD (HSP70), peptide-binding domain"/>
    <property type="match status" value="1"/>
</dbReference>
<dbReference type="FunFam" id="3.30.420.40:FF:000071">
    <property type="entry name" value="Molecular chaperone DnaK"/>
    <property type="match status" value="1"/>
</dbReference>
<dbReference type="PROSITE" id="PS00329">
    <property type="entry name" value="HSP70_2"/>
    <property type="match status" value="1"/>
</dbReference>
<evidence type="ECO:0000256" key="5">
    <source>
        <dbReference type="ARBA" id="ARBA00023016"/>
    </source>
</evidence>
<evidence type="ECO:0000256" key="1">
    <source>
        <dbReference type="ARBA" id="ARBA00007381"/>
    </source>
</evidence>
<dbReference type="PANTHER" id="PTHR19375">
    <property type="entry name" value="HEAT SHOCK PROTEIN 70KDA"/>
    <property type="match status" value="1"/>
</dbReference>
<gene>
    <name evidence="8" type="ORF">HMPREF0742_00804</name>
</gene>
<dbReference type="PATRIC" id="fig|888019.4.peg.678"/>
<keyword evidence="2" id="KW-0597">Phosphoprotein</keyword>
<dbReference type="PROSITE" id="PS00297">
    <property type="entry name" value="HSP70_1"/>
    <property type="match status" value="1"/>
</dbReference>
<evidence type="ECO:0000256" key="6">
    <source>
        <dbReference type="ARBA" id="ARBA00023186"/>
    </source>
</evidence>
<keyword evidence="6" id="KW-0143">Chaperone</keyword>
<dbReference type="EMBL" id="AXZG01000029">
    <property type="protein sequence ID" value="ERT66781.1"/>
    <property type="molecule type" value="Genomic_DNA"/>
</dbReference>
<dbReference type="PROSITE" id="PS01036">
    <property type="entry name" value="HSP70_3"/>
    <property type="match status" value="1"/>
</dbReference>
<dbReference type="InterPro" id="IPR018181">
    <property type="entry name" value="Heat_shock_70_CS"/>
</dbReference>
<evidence type="ECO:0000313" key="9">
    <source>
        <dbReference type="Proteomes" id="UP000017174"/>
    </source>
</evidence>
<evidence type="ECO:0000256" key="2">
    <source>
        <dbReference type="ARBA" id="ARBA00022553"/>
    </source>
</evidence>
<dbReference type="Gene3D" id="3.90.640.10">
    <property type="entry name" value="Actin, Chain A, domain 4"/>
    <property type="match status" value="1"/>
</dbReference>
<dbReference type="InterPro" id="IPR043129">
    <property type="entry name" value="ATPase_NBD"/>
</dbReference>
<dbReference type="HOGENOM" id="CLU_005965_2_4_11"/>
<dbReference type="Pfam" id="PF00012">
    <property type="entry name" value="HSP70"/>
    <property type="match status" value="1"/>
</dbReference>
<keyword evidence="5" id="KW-0346">Stress response</keyword>
<dbReference type="GO" id="GO:0005524">
    <property type="term" value="F:ATP binding"/>
    <property type="evidence" value="ECO:0007669"/>
    <property type="project" value="UniProtKB-KW"/>
</dbReference>
<comment type="similarity">
    <text evidence="1 7">Belongs to the heat shock protein 70 family.</text>
</comment>
<dbReference type="PRINTS" id="PR00301">
    <property type="entry name" value="HEATSHOCK70"/>
</dbReference>
<dbReference type="SUPFAM" id="SSF53067">
    <property type="entry name" value="Actin-like ATPase domain"/>
    <property type="match status" value="2"/>
</dbReference>
<dbReference type="RefSeq" id="WP_023133359.1">
    <property type="nucleotide sequence ID" value="NZ_KI518026.1"/>
</dbReference>
<dbReference type="Gene3D" id="3.30.420.40">
    <property type="match status" value="2"/>
</dbReference>
<dbReference type="InterPro" id="IPR013126">
    <property type="entry name" value="Hsp_70_fam"/>
</dbReference>
<dbReference type="Gene3D" id="2.60.34.10">
    <property type="entry name" value="Substrate Binding Domain Of DNAk, Chain A, domain 1"/>
    <property type="match status" value="1"/>
</dbReference>